<comment type="caution">
    <text evidence="2">The sequence shown here is derived from an EMBL/GenBank/DDBJ whole genome shotgun (WGS) entry which is preliminary data.</text>
</comment>
<name>A0A9W6SW47_CANBO</name>
<evidence type="ECO:0000256" key="1">
    <source>
        <dbReference type="SAM" id="MobiDB-lite"/>
    </source>
</evidence>
<dbReference type="Proteomes" id="UP001165120">
    <property type="component" value="Unassembled WGS sequence"/>
</dbReference>
<proteinExistence type="predicted"/>
<evidence type="ECO:0000313" key="3">
    <source>
        <dbReference type="Proteomes" id="UP001165120"/>
    </source>
</evidence>
<feature type="region of interest" description="Disordered" evidence="1">
    <location>
        <begin position="140"/>
        <end position="160"/>
    </location>
</feature>
<protein>
    <submittedName>
        <fullName evidence="2">Unnamed protein product</fullName>
    </submittedName>
</protein>
<feature type="compositionally biased region" description="Low complexity" evidence="1">
    <location>
        <begin position="143"/>
        <end position="155"/>
    </location>
</feature>
<evidence type="ECO:0000313" key="2">
    <source>
        <dbReference type="EMBL" id="GME68248.1"/>
    </source>
</evidence>
<feature type="compositionally biased region" description="Basic and acidic residues" evidence="1">
    <location>
        <begin position="69"/>
        <end position="78"/>
    </location>
</feature>
<dbReference type="AlphaFoldDB" id="A0A9W6SW47"/>
<keyword evidence="3" id="KW-1185">Reference proteome</keyword>
<feature type="region of interest" description="Disordered" evidence="1">
    <location>
        <begin position="40"/>
        <end position="81"/>
    </location>
</feature>
<organism evidence="2 3">
    <name type="scientific">Candida boidinii</name>
    <name type="common">Yeast</name>
    <dbReference type="NCBI Taxonomy" id="5477"/>
    <lineage>
        <taxon>Eukaryota</taxon>
        <taxon>Fungi</taxon>
        <taxon>Dikarya</taxon>
        <taxon>Ascomycota</taxon>
        <taxon>Saccharomycotina</taxon>
        <taxon>Pichiomycetes</taxon>
        <taxon>Pichiales</taxon>
        <taxon>Pichiaceae</taxon>
        <taxon>Ogataea</taxon>
        <taxon>Ogataea/Candida clade</taxon>
    </lineage>
</organism>
<accession>A0A9W6SW47</accession>
<feature type="compositionally biased region" description="Acidic residues" evidence="1">
    <location>
        <begin position="44"/>
        <end position="68"/>
    </location>
</feature>
<dbReference type="EMBL" id="BSXN01000362">
    <property type="protein sequence ID" value="GME68248.1"/>
    <property type="molecule type" value="Genomic_DNA"/>
</dbReference>
<sequence length="249" mass="28619">MTLASSPTRSDSHSDFDDYDPIVEEVSHIESFDNFRNNFISNVDTEDETEKEEEEEDYDLIDDDDSNNETEKILKNSEKSSTTLVASQIISDKFTETKAKAEIETENFENPVSTQNITDSATDQDKTPEIKQDTISEIGKETNYNNNNNKNNNNKDSVITDSTQELKIELKKTIENTEKIEITESQEDSTLEIIYPKQDQKDTTLEIKDLSISDSTLQQDSFNTKIRYQQVQKKLKPLIIKILKLKKLI</sequence>
<reference evidence="2" key="1">
    <citation type="submission" date="2023-04" db="EMBL/GenBank/DDBJ databases">
        <title>Candida boidinii NBRC 10035.</title>
        <authorList>
            <person name="Ichikawa N."/>
            <person name="Sato H."/>
            <person name="Tonouchi N."/>
        </authorList>
    </citation>
    <scope>NUCLEOTIDE SEQUENCE</scope>
    <source>
        <strain evidence="2">NBRC 10035</strain>
    </source>
</reference>
<gene>
    <name evidence="2" type="ORF">Cboi02_000151000</name>
</gene>